<evidence type="ECO:0000256" key="9">
    <source>
        <dbReference type="ARBA" id="ARBA00037982"/>
    </source>
</evidence>
<feature type="region of interest" description="Disordered" evidence="13">
    <location>
        <begin position="345"/>
        <end position="365"/>
    </location>
</feature>
<name>A0A8H7PFX0_MORIS</name>
<feature type="coiled-coil region" evidence="12">
    <location>
        <begin position="825"/>
        <end position="873"/>
    </location>
</feature>
<feature type="domain" description="Protein kinase" evidence="14">
    <location>
        <begin position="262"/>
        <end position="811"/>
    </location>
</feature>
<keyword evidence="6" id="KW-0418">Kinase</keyword>
<feature type="compositionally biased region" description="Polar residues" evidence="13">
    <location>
        <begin position="714"/>
        <end position="723"/>
    </location>
</feature>
<dbReference type="InterPro" id="IPR017441">
    <property type="entry name" value="Protein_kinase_ATP_BS"/>
</dbReference>
<gene>
    <name evidence="15" type="ORF">INT43_004591</name>
</gene>
<evidence type="ECO:0000256" key="10">
    <source>
        <dbReference type="ARBA" id="ARBA00042914"/>
    </source>
</evidence>
<dbReference type="Gene3D" id="3.30.200.20">
    <property type="entry name" value="Phosphorylase Kinase, domain 1"/>
    <property type="match status" value="1"/>
</dbReference>
<dbReference type="InterPro" id="IPR008271">
    <property type="entry name" value="Ser/Thr_kinase_AS"/>
</dbReference>
<dbReference type="EC" id="2.7.11.1" evidence="1"/>
<evidence type="ECO:0000313" key="15">
    <source>
        <dbReference type="EMBL" id="KAG2173217.1"/>
    </source>
</evidence>
<dbReference type="SMART" id="SM00220">
    <property type="entry name" value="S_TKc"/>
    <property type="match status" value="1"/>
</dbReference>
<dbReference type="Proteomes" id="UP000654370">
    <property type="component" value="Unassembled WGS sequence"/>
</dbReference>
<evidence type="ECO:0000256" key="1">
    <source>
        <dbReference type="ARBA" id="ARBA00012513"/>
    </source>
</evidence>
<evidence type="ECO:0000259" key="14">
    <source>
        <dbReference type="PROSITE" id="PS50011"/>
    </source>
</evidence>
<keyword evidence="8" id="KW-0652">Protein synthesis inhibitor</keyword>
<evidence type="ECO:0000256" key="2">
    <source>
        <dbReference type="ARBA" id="ARBA00022527"/>
    </source>
</evidence>
<feature type="region of interest" description="Disordered" evidence="13">
    <location>
        <begin position="459"/>
        <end position="483"/>
    </location>
</feature>
<feature type="compositionally biased region" description="Polar residues" evidence="13">
    <location>
        <begin position="17"/>
        <end position="30"/>
    </location>
</feature>
<evidence type="ECO:0000313" key="16">
    <source>
        <dbReference type="Proteomes" id="UP000654370"/>
    </source>
</evidence>
<dbReference type="PANTHER" id="PTHR11042">
    <property type="entry name" value="EUKARYOTIC TRANSLATION INITIATION FACTOR 2-ALPHA KINASE EIF2-ALPHA KINASE -RELATED"/>
    <property type="match status" value="1"/>
</dbReference>
<sequence length="926" mass="104073">MTRATACFDTDSSIAEESTNKFWSRNSQSEDSGKNDMDSDNDSWSSQESSESGGSISIHFHQDASTENVSAREFKASSRKSSNFFFFDTSSEHSVNTGSNSSSKPITLDIRRTSTTTNSSKRRQTKLLLVALIESFCAIYGDHPENNRRIFFLICQTLNSMGFVDREFVDEMASVRSSFQRAFQRLFWTALETIRSEEFQLAGGHRLITPTPWSEQQNPMDAIQTGSNENPSTSSFTPSTFQQMPNMGFDLSVDNSRYLSDFIELSLLGKGGFASAWRARNKLDDIEYAIKKVWLGSDIHEDGSNPYDKIFREIKSLARLEHKNVIRYYSSWLEWRSCRKASDMDSNHEEHDFNEDDEDEWTNHSDVSKKSAASVFEGIDPTFEDSGGYLPETSSNEVSAGIDFISDGDTSGTIDANKPVCPADSRPPVISILKLGKTEGRGGHHCTFDVPAEECPLTNHSSDSDNGHITQPFSPPNSQPAVTSIPIVRRERKNSSGRHGSIESLNKTIKEAPSFNGGWTLFIQMQLCPATLQDYIRHRNRYYTDTGCCIGPEDCRRNIEIFSQILEGVSYIHEKDLIHRDLKPGNIFLGLSSDRSSRRRKSQSYNPSPSKDDSSFSSIDSSSSEWLKRNLLEGDWVPKIGDFGLVATMTGAEGEALVSASTPLCESVSDVSSSFGGGSLGGGSLREMSCSASSNKSDSQGRRLSRPKYHRSRTSPVGTVTYASPEQLANPPLAYDQKVDIYSLGIIFFELYQPFATHMERAEHLRELKKGVLPDDFVKKFPKEAALILWMMAEDASQRPTAQQLMEFEMFAGPPDMYNSLHIQLQDKTKALDQKDTEVARLRAAMDAKQRECDEMQLKIQRMEEKLRRMEIHHGQLPDLDSTYHRSHHHHHQEEPLKGPNDSSTVQRFTHWKSGSPMSTSKDQRI</sequence>
<evidence type="ECO:0000256" key="8">
    <source>
        <dbReference type="ARBA" id="ARBA00023193"/>
    </source>
</evidence>
<dbReference type="SUPFAM" id="SSF56112">
    <property type="entry name" value="Protein kinase-like (PK-like)"/>
    <property type="match status" value="1"/>
</dbReference>
<keyword evidence="16" id="KW-1185">Reference proteome</keyword>
<feature type="region of interest" description="Disordered" evidence="13">
    <location>
        <begin position="594"/>
        <end position="620"/>
    </location>
</feature>
<dbReference type="Pfam" id="PF00069">
    <property type="entry name" value="Pkinase"/>
    <property type="match status" value="3"/>
</dbReference>
<dbReference type="InterPro" id="IPR054521">
    <property type="entry name" value="HRI2_3H"/>
</dbReference>
<keyword evidence="3" id="KW-0597">Phosphoprotein</keyword>
<keyword evidence="7 11" id="KW-0067">ATP-binding</keyword>
<feature type="region of interest" description="Disordered" evidence="13">
    <location>
        <begin position="17"/>
        <end position="55"/>
    </location>
</feature>
<organism evidence="15 16">
    <name type="scientific">Mortierella isabellina</name>
    <name type="common">Filamentous fungus</name>
    <name type="synonym">Umbelopsis isabellina</name>
    <dbReference type="NCBI Taxonomy" id="91625"/>
    <lineage>
        <taxon>Eukaryota</taxon>
        <taxon>Fungi</taxon>
        <taxon>Fungi incertae sedis</taxon>
        <taxon>Mucoromycota</taxon>
        <taxon>Mucoromycotina</taxon>
        <taxon>Umbelopsidomycetes</taxon>
        <taxon>Umbelopsidales</taxon>
        <taxon>Umbelopsidaceae</taxon>
        <taxon>Umbelopsis</taxon>
    </lineage>
</organism>
<feature type="compositionally biased region" description="Polar residues" evidence="13">
    <location>
        <begin position="211"/>
        <end position="230"/>
    </location>
</feature>
<dbReference type="GO" id="GO:0017148">
    <property type="term" value="P:negative regulation of translation"/>
    <property type="evidence" value="ECO:0007669"/>
    <property type="project" value="UniProtKB-KW"/>
</dbReference>
<feature type="compositionally biased region" description="Basic residues" evidence="13">
    <location>
        <begin position="703"/>
        <end position="713"/>
    </location>
</feature>
<feature type="binding site" evidence="11">
    <location>
        <position position="292"/>
    </location>
    <ligand>
        <name>ATP</name>
        <dbReference type="ChEBI" id="CHEBI:30616"/>
    </ligand>
</feature>
<keyword evidence="2" id="KW-0723">Serine/threonine-protein kinase</keyword>
<dbReference type="OrthoDB" id="1405469at2759"/>
<feature type="compositionally biased region" description="Polar residues" evidence="13">
    <location>
        <begin position="916"/>
        <end position="926"/>
    </location>
</feature>
<dbReference type="Pfam" id="PF22949">
    <property type="entry name" value="HRI2_3H"/>
    <property type="match status" value="1"/>
</dbReference>
<keyword evidence="4" id="KW-0808">Transferase</keyword>
<dbReference type="PROSITE" id="PS50011">
    <property type="entry name" value="PROTEIN_KINASE_DOM"/>
    <property type="match status" value="1"/>
</dbReference>
<evidence type="ECO:0000256" key="6">
    <source>
        <dbReference type="ARBA" id="ARBA00022777"/>
    </source>
</evidence>
<keyword evidence="5 11" id="KW-0547">Nucleotide-binding</keyword>
<dbReference type="EMBL" id="JAEPQZ010000015">
    <property type="protein sequence ID" value="KAG2173217.1"/>
    <property type="molecule type" value="Genomic_DNA"/>
</dbReference>
<dbReference type="GO" id="GO:0005737">
    <property type="term" value="C:cytoplasm"/>
    <property type="evidence" value="ECO:0007669"/>
    <property type="project" value="TreeGrafter"/>
</dbReference>
<comment type="caution">
    <text evidence="15">The sequence shown here is derived from an EMBL/GenBank/DDBJ whole genome shotgun (WGS) entry which is preliminary data.</text>
</comment>
<dbReference type="GO" id="GO:0005524">
    <property type="term" value="F:ATP binding"/>
    <property type="evidence" value="ECO:0007669"/>
    <property type="project" value="UniProtKB-UniRule"/>
</dbReference>
<comment type="similarity">
    <text evidence="9">Belongs to the protein kinase superfamily. Ser/Thr protein kinase family. GCN2 subfamily.</text>
</comment>
<keyword evidence="12" id="KW-0175">Coiled coil</keyword>
<dbReference type="PANTHER" id="PTHR11042:SF187">
    <property type="entry name" value="EUKARYOTIC TRANSLATION INITIATION FACTOR 2-ALPHA KINASE 2"/>
    <property type="match status" value="1"/>
</dbReference>
<protein>
    <recommendedName>
        <fullName evidence="1">non-specific serine/threonine protein kinase</fullName>
        <ecNumber evidence="1">2.7.11.1</ecNumber>
    </recommendedName>
    <alternativeName>
        <fullName evidence="10">Heme-regulated eukaryotic initiation factor eIF-2-alpha kinase</fullName>
    </alternativeName>
</protein>
<dbReference type="InterPro" id="IPR011009">
    <property type="entry name" value="Kinase-like_dom_sf"/>
</dbReference>
<dbReference type="PROSITE" id="PS00107">
    <property type="entry name" value="PROTEIN_KINASE_ATP"/>
    <property type="match status" value="1"/>
</dbReference>
<evidence type="ECO:0000256" key="11">
    <source>
        <dbReference type="PROSITE-ProRule" id="PRU10141"/>
    </source>
</evidence>
<dbReference type="GO" id="GO:0005634">
    <property type="term" value="C:nucleus"/>
    <property type="evidence" value="ECO:0007669"/>
    <property type="project" value="TreeGrafter"/>
</dbReference>
<evidence type="ECO:0000256" key="4">
    <source>
        <dbReference type="ARBA" id="ARBA00022679"/>
    </source>
</evidence>
<evidence type="ECO:0000256" key="3">
    <source>
        <dbReference type="ARBA" id="ARBA00022553"/>
    </source>
</evidence>
<accession>A0A8H7PFX0</accession>
<feature type="compositionally biased region" description="Low complexity" evidence="13">
    <location>
        <begin position="42"/>
        <end position="55"/>
    </location>
</feature>
<reference evidence="15" key="1">
    <citation type="submission" date="2020-12" db="EMBL/GenBank/DDBJ databases">
        <title>Metabolic potential, ecology and presence of endohyphal bacteria is reflected in genomic diversity of Mucoromycotina.</title>
        <authorList>
            <person name="Muszewska A."/>
            <person name="Okrasinska A."/>
            <person name="Steczkiewicz K."/>
            <person name="Drgas O."/>
            <person name="Orlowska M."/>
            <person name="Perlinska-Lenart U."/>
            <person name="Aleksandrzak-Piekarczyk T."/>
            <person name="Szatraj K."/>
            <person name="Zielenkiewicz U."/>
            <person name="Pilsyk S."/>
            <person name="Malc E."/>
            <person name="Mieczkowski P."/>
            <person name="Kruszewska J.S."/>
            <person name="Biernat P."/>
            <person name="Pawlowska J."/>
        </authorList>
    </citation>
    <scope>NUCLEOTIDE SEQUENCE</scope>
    <source>
        <strain evidence="15">WA0000067209</strain>
    </source>
</reference>
<dbReference type="GO" id="GO:0004694">
    <property type="term" value="F:eukaryotic translation initiation factor 2alpha kinase activity"/>
    <property type="evidence" value="ECO:0007669"/>
    <property type="project" value="TreeGrafter"/>
</dbReference>
<evidence type="ECO:0000256" key="12">
    <source>
        <dbReference type="SAM" id="Coils"/>
    </source>
</evidence>
<proteinExistence type="inferred from homology"/>
<feature type="region of interest" description="Disordered" evidence="13">
    <location>
        <begin position="210"/>
        <end position="237"/>
    </location>
</feature>
<dbReference type="InterPro" id="IPR000719">
    <property type="entry name" value="Prot_kinase_dom"/>
</dbReference>
<evidence type="ECO:0000256" key="13">
    <source>
        <dbReference type="SAM" id="MobiDB-lite"/>
    </source>
</evidence>
<evidence type="ECO:0000256" key="7">
    <source>
        <dbReference type="ARBA" id="ARBA00022840"/>
    </source>
</evidence>
<evidence type="ECO:0000256" key="5">
    <source>
        <dbReference type="ARBA" id="ARBA00022741"/>
    </source>
</evidence>
<dbReference type="PROSITE" id="PS00108">
    <property type="entry name" value="PROTEIN_KINASE_ST"/>
    <property type="match status" value="1"/>
</dbReference>
<feature type="region of interest" description="Disordered" evidence="13">
    <location>
        <begin position="878"/>
        <end position="926"/>
    </location>
</feature>
<dbReference type="AlphaFoldDB" id="A0A8H7PFX0"/>
<feature type="region of interest" description="Disordered" evidence="13">
    <location>
        <begin position="686"/>
        <end position="723"/>
    </location>
</feature>
<dbReference type="Gene3D" id="1.10.510.10">
    <property type="entry name" value="Transferase(Phosphotransferase) domain 1"/>
    <property type="match status" value="1"/>
</dbReference>
<dbReference type="InterPro" id="IPR050339">
    <property type="entry name" value="CC_SR_Kinase"/>
</dbReference>